<dbReference type="Gene3D" id="3.40.30.10">
    <property type="entry name" value="Glutaredoxin"/>
    <property type="match status" value="1"/>
</dbReference>
<dbReference type="GO" id="GO:0042597">
    <property type="term" value="C:periplasmic space"/>
    <property type="evidence" value="ECO:0007669"/>
    <property type="project" value="UniProtKB-SubCell"/>
</dbReference>
<feature type="chain" id="PRO_5026260982" description="Thiol:disulfide interchange protein" evidence="9">
    <location>
        <begin position="22"/>
        <end position="206"/>
    </location>
</feature>
<dbReference type="PROSITE" id="PS51352">
    <property type="entry name" value="THIOREDOXIN_2"/>
    <property type="match status" value="1"/>
</dbReference>
<gene>
    <name evidence="11" type="ORF">G9Q37_18625</name>
</gene>
<dbReference type="PANTHER" id="PTHR35891">
    <property type="entry name" value="THIOL:DISULFIDE INTERCHANGE PROTEIN DSBA"/>
    <property type="match status" value="1"/>
</dbReference>
<evidence type="ECO:0000256" key="1">
    <source>
        <dbReference type="ARBA" id="ARBA00004418"/>
    </source>
</evidence>
<feature type="disulfide bond" description="Redox-active" evidence="8">
    <location>
        <begin position="58"/>
        <end position="61"/>
    </location>
</feature>
<dbReference type="InterPro" id="IPR036249">
    <property type="entry name" value="Thioredoxin-like_sf"/>
</dbReference>
<dbReference type="InterPro" id="IPR001853">
    <property type="entry name" value="DSBA-like_thioredoxin_dom"/>
</dbReference>
<proteinExistence type="inferred from homology"/>
<evidence type="ECO:0000256" key="4">
    <source>
        <dbReference type="ARBA" id="ARBA00022764"/>
    </source>
</evidence>
<comment type="similarity">
    <text evidence="2">Belongs to the thioredoxin family. DsbA subfamily.</text>
</comment>
<keyword evidence="5 7" id="KW-1015">Disulfide bond</keyword>
<evidence type="ECO:0000313" key="12">
    <source>
        <dbReference type="Proteomes" id="UP000503162"/>
    </source>
</evidence>
<dbReference type="InterPro" id="IPR013766">
    <property type="entry name" value="Thioredoxin_domain"/>
</dbReference>
<keyword evidence="4 7" id="KW-0574">Periplasm</keyword>
<evidence type="ECO:0000256" key="5">
    <source>
        <dbReference type="ARBA" id="ARBA00023157"/>
    </source>
</evidence>
<protein>
    <recommendedName>
        <fullName evidence="7">Thiol:disulfide interchange protein</fullName>
    </recommendedName>
</protein>
<dbReference type="InterPro" id="IPR023205">
    <property type="entry name" value="DsbA/DsbL"/>
</dbReference>
<evidence type="ECO:0000313" key="11">
    <source>
        <dbReference type="EMBL" id="QIM54034.1"/>
    </source>
</evidence>
<evidence type="ECO:0000256" key="3">
    <source>
        <dbReference type="ARBA" id="ARBA00022729"/>
    </source>
</evidence>
<sequence length="206" mass="22434">MYRRDFTLSLLASGAALPAFAQRVAPREGTEYQRLPKPAPVDTPAGKIEVVEFFAYSCVHCFNFEPLLEDWEKRLPADVVLRRTPVAFSPAFVPMQKLYYTLESMGLVGRLHAAVFKAIHVDRLPLTTDGPITDWVVRQGVDRAKFTEAFNSGAVMTKASRAAALQDAYAVEGTPALGVAGRFTVPGQGPNTLVVANALIANVRKG</sequence>
<keyword evidence="3 9" id="KW-0732">Signal</keyword>
<keyword evidence="6" id="KW-0676">Redox-active center</keyword>
<dbReference type="Proteomes" id="UP000503162">
    <property type="component" value="Chromosome"/>
</dbReference>
<evidence type="ECO:0000256" key="6">
    <source>
        <dbReference type="ARBA" id="ARBA00023284"/>
    </source>
</evidence>
<dbReference type="KEGG" id="hcz:G9Q37_18625"/>
<dbReference type="GO" id="GO:0016491">
    <property type="term" value="F:oxidoreductase activity"/>
    <property type="evidence" value="ECO:0007669"/>
    <property type="project" value="InterPro"/>
</dbReference>
<accession>A0A6G8ILH4</accession>
<evidence type="ECO:0000256" key="7">
    <source>
        <dbReference type="PIRNR" id="PIRNR001488"/>
    </source>
</evidence>
<evidence type="ECO:0000256" key="9">
    <source>
        <dbReference type="SAM" id="SignalP"/>
    </source>
</evidence>
<dbReference type="PANTHER" id="PTHR35891:SF3">
    <property type="entry name" value="THIOL:DISULFIDE INTERCHANGE PROTEIN DSBL"/>
    <property type="match status" value="1"/>
</dbReference>
<dbReference type="Pfam" id="PF01323">
    <property type="entry name" value="DSBA"/>
    <property type="match status" value="1"/>
</dbReference>
<evidence type="ECO:0000256" key="2">
    <source>
        <dbReference type="ARBA" id="ARBA00005791"/>
    </source>
</evidence>
<organism evidence="11 12">
    <name type="scientific">Hydrogenophaga crocea</name>
    <dbReference type="NCBI Taxonomy" id="2716225"/>
    <lineage>
        <taxon>Bacteria</taxon>
        <taxon>Pseudomonadati</taxon>
        <taxon>Pseudomonadota</taxon>
        <taxon>Betaproteobacteria</taxon>
        <taxon>Burkholderiales</taxon>
        <taxon>Comamonadaceae</taxon>
        <taxon>Hydrogenophaga</taxon>
    </lineage>
</organism>
<dbReference type="AlphaFoldDB" id="A0A6G8ILH4"/>
<evidence type="ECO:0000259" key="10">
    <source>
        <dbReference type="PROSITE" id="PS51352"/>
    </source>
</evidence>
<comment type="subcellular location">
    <subcellularLocation>
        <location evidence="1 7">Periplasm</location>
    </subcellularLocation>
</comment>
<keyword evidence="12" id="KW-1185">Reference proteome</keyword>
<dbReference type="RefSeq" id="WP_166229617.1">
    <property type="nucleotide sequence ID" value="NZ_CP049989.1"/>
</dbReference>
<feature type="signal peptide" evidence="9">
    <location>
        <begin position="1"/>
        <end position="21"/>
    </location>
</feature>
<evidence type="ECO:0000256" key="8">
    <source>
        <dbReference type="PIRSR" id="PIRSR001488-1"/>
    </source>
</evidence>
<dbReference type="CDD" id="cd03019">
    <property type="entry name" value="DsbA_DsbA"/>
    <property type="match status" value="1"/>
</dbReference>
<dbReference type="SUPFAM" id="SSF52833">
    <property type="entry name" value="Thioredoxin-like"/>
    <property type="match status" value="1"/>
</dbReference>
<dbReference type="EMBL" id="CP049989">
    <property type="protein sequence ID" value="QIM54034.1"/>
    <property type="molecule type" value="Genomic_DNA"/>
</dbReference>
<dbReference type="InterPro" id="IPR050824">
    <property type="entry name" value="Thiol_disulfide_DsbA"/>
</dbReference>
<reference evidence="11 12" key="1">
    <citation type="submission" date="2020-03" db="EMBL/GenBank/DDBJ databases">
        <title>Hydrogenophaga sp. nov. isolated from cyanobacterial mat.</title>
        <authorList>
            <person name="Thorat V."/>
            <person name="Kirdat K."/>
            <person name="Tiwarekar B."/>
            <person name="Costa E.D."/>
            <person name="Yadav A."/>
        </authorList>
    </citation>
    <scope>NUCLEOTIDE SEQUENCE [LARGE SCALE GENOMIC DNA]</scope>
    <source>
        <strain evidence="11 12">BA0156</strain>
    </source>
</reference>
<feature type="domain" description="Thioredoxin" evidence="10">
    <location>
        <begin position="11"/>
        <end position="205"/>
    </location>
</feature>
<dbReference type="PIRSF" id="PIRSF001488">
    <property type="entry name" value="Tdi_protein"/>
    <property type="match status" value="1"/>
</dbReference>
<name>A0A6G8ILH4_9BURK</name>